<dbReference type="SUPFAM" id="SSF47336">
    <property type="entry name" value="ACP-like"/>
    <property type="match status" value="1"/>
</dbReference>
<dbReference type="Proteomes" id="UP001501752">
    <property type="component" value="Unassembled WGS sequence"/>
</dbReference>
<dbReference type="InterPro" id="IPR005153">
    <property type="entry name" value="MbtH-like_dom"/>
</dbReference>
<dbReference type="InterPro" id="IPR009081">
    <property type="entry name" value="PP-bd_ACP"/>
</dbReference>
<evidence type="ECO:0000256" key="1">
    <source>
        <dbReference type="ARBA" id="ARBA00022450"/>
    </source>
</evidence>
<proteinExistence type="predicted"/>
<dbReference type="InterPro" id="IPR038020">
    <property type="entry name" value="MbtH-like_sf"/>
</dbReference>
<dbReference type="InterPro" id="IPR020806">
    <property type="entry name" value="PKS_PP-bd"/>
</dbReference>
<dbReference type="PANTHER" id="PTHR38444:SF1">
    <property type="entry name" value="ENTEROBACTIN BIOSYNTHESIS PROTEIN YBDZ"/>
    <property type="match status" value="1"/>
</dbReference>
<dbReference type="SMART" id="SM00823">
    <property type="entry name" value="PKS_PP"/>
    <property type="match status" value="1"/>
</dbReference>
<dbReference type="EMBL" id="BAABIS010000001">
    <property type="protein sequence ID" value="GAA4834489.1"/>
    <property type="molecule type" value="Genomic_DNA"/>
</dbReference>
<gene>
    <name evidence="4" type="ORF">GCM10023235_06300</name>
</gene>
<comment type="caution">
    <text evidence="4">The sequence shown here is derived from an EMBL/GenBank/DDBJ whole genome shotgun (WGS) entry which is preliminary data.</text>
</comment>
<dbReference type="SUPFAM" id="SSF160582">
    <property type="entry name" value="MbtH-like"/>
    <property type="match status" value="1"/>
</dbReference>
<dbReference type="InterPro" id="IPR006162">
    <property type="entry name" value="Ppantetheine_attach_site"/>
</dbReference>
<dbReference type="Pfam" id="PF00550">
    <property type="entry name" value="PP-binding"/>
    <property type="match status" value="1"/>
</dbReference>
<keyword evidence="1" id="KW-0596">Phosphopantetheine</keyword>
<keyword evidence="2" id="KW-0597">Phosphoprotein</keyword>
<dbReference type="InterPro" id="IPR036736">
    <property type="entry name" value="ACP-like_sf"/>
</dbReference>
<organism evidence="4 5">
    <name type="scientific">Kitasatospora terrestris</name>
    <dbReference type="NCBI Taxonomy" id="258051"/>
    <lineage>
        <taxon>Bacteria</taxon>
        <taxon>Bacillati</taxon>
        <taxon>Actinomycetota</taxon>
        <taxon>Actinomycetes</taxon>
        <taxon>Kitasatosporales</taxon>
        <taxon>Streptomycetaceae</taxon>
        <taxon>Kitasatospora</taxon>
    </lineage>
</organism>
<accession>A0ABP9D9R6</accession>
<dbReference type="Pfam" id="PF03621">
    <property type="entry name" value="MbtH"/>
    <property type="match status" value="1"/>
</dbReference>
<name>A0ABP9D9R6_9ACTN</name>
<evidence type="ECO:0000313" key="5">
    <source>
        <dbReference type="Proteomes" id="UP001501752"/>
    </source>
</evidence>
<dbReference type="SMART" id="SM00923">
    <property type="entry name" value="MbtH"/>
    <property type="match status" value="1"/>
</dbReference>
<dbReference type="Gene3D" id="3.90.820.10">
    <property type="entry name" value="Structural Genomics, Unknown Function 30-nov-00 1gh9 Mol_id"/>
    <property type="match status" value="1"/>
</dbReference>
<evidence type="ECO:0000256" key="2">
    <source>
        <dbReference type="ARBA" id="ARBA00022553"/>
    </source>
</evidence>
<dbReference type="InterPro" id="IPR037407">
    <property type="entry name" value="MLP_fam"/>
</dbReference>
<feature type="domain" description="Carrier" evidence="3">
    <location>
        <begin position="103"/>
        <end position="178"/>
    </location>
</feature>
<sequence length="193" mass="20682">MLPIDGRPVFYLRDIVRGHQSTAASKVGFVSALFDDVNGEFLVLVNDENQHSLWPAPVGVPAGWKTVHGPDRRQNCLDYVDRHWTDMRPASLADAVDGAGVSGAPGDPAGRVAAHFAEMLGLDTVGVDDDFFELGGHSLLATRVLNRLKDEFGVELALQTMFENPTPAELAAQLKGARRARPALRPSTAGAAS</sequence>
<evidence type="ECO:0000259" key="3">
    <source>
        <dbReference type="PROSITE" id="PS50075"/>
    </source>
</evidence>
<protein>
    <recommendedName>
        <fullName evidence="3">Carrier domain-containing protein</fullName>
    </recommendedName>
</protein>
<dbReference type="InterPro" id="IPR029058">
    <property type="entry name" value="AB_hydrolase_fold"/>
</dbReference>
<dbReference type="PROSITE" id="PS50075">
    <property type="entry name" value="CARRIER"/>
    <property type="match status" value="1"/>
</dbReference>
<dbReference type="Gene3D" id="3.40.50.1820">
    <property type="entry name" value="alpha/beta hydrolase"/>
    <property type="match status" value="1"/>
</dbReference>
<dbReference type="PROSITE" id="PS00012">
    <property type="entry name" value="PHOSPHOPANTETHEINE"/>
    <property type="match status" value="1"/>
</dbReference>
<keyword evidence="5" id="KW-1185">Reference proteome</keyword>
<reference evidence="5" key="1">
    <citation type="journal article" date="2019" name="Int. J. Syst. Evol. Microbiol.">
        <title>The Global Catalogue of Microorganisms (GCM) 10K type strain sequencing project: providing services to taxonomists for standard genome sequencing and annotation.</title>
        <authorList>
            <consortium name="The Broad Institute Genomics Platform"/>
            <consortium name="The Broad Institute Genome Sequencing Center for Infectious Disease"/>
            <person name="Wu L."/>
            <person name="Ma J."/>
        </authorList>
    </citation>
    <scope>NUCLEOTIDE SEQUENCE [LARGE SCALE GENOMIC DNA]</scope>
    <source>
        <strain evidence="5">JCM 13006</strain>
    </source>
</reference>
<evidence type="ECO:0000313" key="4">
    <source>
        <dbReference type="EMBL" id="GAA4834489.1"/>
    </source>
</evidence>
<dbReference type="PANTHER" id="PTHR38444">
    <property type="entry name" value="ENTEROBACTIN BIOSYNTHESIS PROTEIN YBDZ"/>
    <property type="match status" value="1"/>
</dbReference>